<feature type="binding site" evidence="7">
    <location>
        <position position="253"/>
    </location>
    <ligand>
        <name>a divalent metal cation</name>
        <dbReference type="ChEBI" id="CHEBI:60240"/>
    </ligand>
</feature>
<dbReference type="Pfam" id="PF00390">
    <property type="entry name" value="malic"/>
    <property type="match status" value="1"/>
</dbReference>
<gene>
    <name evidence="11" type="ORF">CMU_041140</name>
</gene>
<dbReference type="GO" id="GO:0005739">
    <property type="term" value="C:mitochondrion"/>
    <property type="evidence" value="ECO:0007669"/>
    <property type="project" value="TreeGrafter"/>
</dbReference>
<evidence type="ECO:0000256" key="3">
    <source>
        <dbReference type="ARBA" id="ARBA00022723"/>
    </source>
</evidence>
<dbReference type="SMART" id="SM01274">
    <property type="entry name" value="malic"/>
    <property type="match status" value="1"/>
</dbReference>
<comment type="similarity">
    <text evidence="2 8">Belongs to the malic enzymes family.</text>
</comment>
<dbReference type="InterPro" id="IPR046346">
    <property type="entry name" value="Aminoacid_DH-like_N_sf"/>
</dbReference>
<reference evidence="11" key="1">
    <citation type="submission" date="2008-06" db="EMBL/GenBank/DDBJ databases">
        <authorList>
            <person name="Lorenzi H."/>
            <person name="Inman J."/>
            <person name="Miller J."/>
            <person name="Schobel S."/>
            <person name="Amedeo P."/>
            <person name="Caler E.V."/>
            <person name="da Silva J."/>
        </authorList>
    </citation>
    <scope>NUCLEOTIDE SEQUENCE [LARGE SCALE GENOMIC DNA]</scope>
    <source>
        <strain evidence="11">RN66</strain>
    </source>
</reference>
<dbReference type="SMART" id="SM00919">
    <property type="entry name" value="Malic_M"/>
    <property type="match status" value="1"/>
</dbReference>
<evidence type="ECO:0000256" key="5">
    <source>
        <dbReference type="PIRSR" id="PIRSR000106-1"/>
    </source>
</evidence>
<dbReference type="Proteomes" id="UP000001460">
    <property type="component" value="Unassembled WGS sequence"/>
</dbReference>
<dbReference type="EMBL" id="DS989726">
    <property type="protein sequence ID" value="EEA05044.1"/>
    <property type="molecule type" value="Genomic_DNA"/>
</dbReference>
<dbReference type="PANTHER" id="PTHR23406:SF32">
    <property type="entry name" value="NADP-DEPENDENT MALIC ENZYME"/>
    <property type="match status" value="1"/>
</dbReference>
<comment type="cofactor">
    <cofactor evidence="7">
        <name>Mg(2+)</name>
        <dbReference type="ChEBI" id="CHEBI:18420"/>
    </cofactor>
    <cofactor evidence="7">
        <name>Mn(2+)</name>
        <dbReference type="ChEBI" id="CHEBI:29035"/>
    </cofactor>
    <text evidence="7">Divalent metal cations. Prefers magnesium or manganese.</text>
</comment>
<dbReference type="RefSeq" id="XP_002139393.1">
    <property type="nucleotide sequence ID" value="XM_002139357.1"/>
</dbReference>
<dbReference type="Gene3D" id="3.40.50.720">
    <property type="entry name" value="NAD(P)-binding Rossmann-like Domain"/>
    <property type="match status" value="1"/>
</dbReference>
<feature type="binding site" evidence="7">
    <location>
        <position position="277"/>
    </location>
    <ligand>
        <name>a divalent metal cation</name>
        <dbReference type="ChEBI" id="CHEBI:60240"/>
    </ligand>
</feature>
<dbReference type="InterPro" id="IPR015884">
    <property type="entry name" value="Malic_enzyme_CS"/>
</dbReference>
<dbReference type="Pfam" id="PF03949">
    <property type="entry name" value="Malic_M"/>
    <property type="match status" value="1"/>
</dbReference>
<feature type="binding site" evidence="6">
    <location>
        <position position="420"/>
    </location>
    <ligand>
        <name>(S)-malate</name>
        <dbReference type="ChEBI" id="CHEBI:15589"/>
    </ligand>
</feature>
<dbReference type="GO" id="GO:0051287">
    <property type="term" value="F:NAD binding"/>
    <property type="evidence" value="ECO:0007669"/>
    <property type="project" value="InterPro"/>
</dbReference>
<keyword evidence="4 8" id="KW-0560">Oxidoreductase</keyword>
<proteinExistence type="inferred from homology"/>
<sequence>MVDGMKMAISPIKVPSHKRGVDILRDPSLNKGLSFSNKERRMLKLECLLPPTVETLEQQVDRLWLEVMSIERPLDKYTFLENIKTSSLLLYYALLSTHFRELVPIVYTPTVGEACIQFSKLPLSRNWLGTGLYISSYHRGKIAEYLDHWPQDDVQVIVLTDGGRILGLGDLGINGMPIPMGKLSLYVSLGGINPNKTLPIVLDIGSNSNRILESPNYIGLHENRLKDEEYFLIMDELVSAIFSKWPKVVLQWEDVTTTRAIDLLEKYGNMYRCFNDDIQGTASITLAGILSALNITKGKLEDQRILLCGAGSASIGITNLIIKLMISNGVTRKDALARFWLVDSKGLITCHRDVSTLDKYKIPFVRTDIEKEMKSLVEIVNFVRPTILLGASGQAGVFNEEVVRCMSSYVERPIIFALSNPTSKAECLASDAYNWTDGRVIYASGSPMEHVTRQDGSIWRPAQCNNMFAFPGIGLGAYIGQLSYIPDECFIAVATTIATAASNSCNDEALFPLLTAQFGLDLSTTIAADVITTARRLGIITSDYEQRLPVNYDELVDHIKMSLWVPCDVPYVDTEYKDLCADQNTQCAIGA</sequence>
<feature type="active site" description="Proton donor" evidence="5">
    <location>
        <position position="107"/>
    </location>
</feature>
<dbReference type="PIRSF" id="PIRSF000106">
    <property type="entry name" value="ME"/>
    <property type="match status" value="1"/>
</dbReference>
<dbReference type="PROSITE" id="PS00331">
    <property type="entry name" value="MALIC_ENZYMES"/>
    <property type="match status" value="1"/>
</dbReference>
<dbReference type="eggNOG" id="KOG1257">
    <property type="taxonomic scope" value="Eukaryota"/>
</dbReference>
<accession>B6AA03</accession>
<dbReference type="STRING" id="441375.B6AA03"/>
<dbReference type="InterPro" id="IPR001891">
    <property type="entry name" value="Malic_OxRdtase"/>
</dbReference>
<dbReference type="AlphaFoldDB" id="B6AA03"/>
<evidence type="ECO:0000256" key="7">
    <source>
        <dbReference type="PIRSR" id="PIRSR000106-3"/>
    </source>
</evidence>
<evidence type="ECO:0000256" key="1">
    <source>
        <dbReference type="ARBA" id="ARBA00001936"/>
    </source>
</evidence>
<dbReference type="GO" id="GO:0006108">
    <property type="term" value="P:malate metabolic process"/>
    <property type="evidence" value="ECO:0007669"/>
    <property type="project" value="TreeGrafter"/>
</dbReference>
<protein>
    <recommendedName>
        <fullName evidence="8">Malic enzyme</fullName>
    </recommendedName>
</protein>
<evidence type="ECO:0000313" key="12">
    <source>
        <dbReference type="Proteomes" id="UP000001460"/>
    </source>
</evidence>
<evidence type="ECO:0000313" key="11">
    <source>
        <dbReference type="EMBL" id="EEA05044.1"/>
    </source>
</evidence>
<keyword evidence="12" id="KW-1185">Reference proteome</keyword>
<dbReference type="PANTHER" id="PTHR23406">
    <property type="entry name" value="MALIC ENZYME-RELATED"/>
    <property type="match status" value="1"/>
</dbReference>
<feature type="binding site" evidence="6">
    <location>
        <position position="164"/>
    </location>
    <ligand>
        <name>(S)-malate</name>
        <dbReference type="ChEBI" id="CHEBI:15589"/>
    </ligand>
</feature>
<evidence type="ECO:0000259" key="9">
    <source>
        <dbReference type="SMART" id="SM00919"/>
    </source>
</evidence>
<dbReference type="VEuPathDB" id="CryptoDB:CMU_041140"/>
<feature type="domain" description="Malic enzyme NAD-binding" evidence="9">
    <location>
        <begin position="278"/>
        <end position="535"/>
    </location>
</feature>
<keyword evidence="3 7" id="KW-0479">Metal-binding</keyword>
<comment type="cofactor">
    <cofactor evidence="1">
        <name>Mn(2+)</name>
        <dbReference type="ChEBI" id="CHEBI:29035"/>
    </cofactor>
</comment>
<feature type="active site" description="Proton acceptor" evidence="5">
    <location>
        <position position="182"/>
    </location>
</feature>
<dbReference type="InterPro" id="IPR012301">
    <property type="entry name" value="Malic_N_dom"/>
</dbReference>
<feature type="domain" description="Malic enzyme N-terminal" evidence="10">
    <location>
        <begin position="84"/>
        <end position="268"/>
    </location>
</feature>
<feature type="binding site" evidence="7">
    <location>
        <position position="254"/>
    </location>
    <ligand>
        <name>a divalent metal cation</name>
        <dbReference type="ChEBI" id="CHEBI:60240"/>
    </ligand>
</feature>
<organism evidence="11 12">
    <name type="scientific">Cryptosporidium muris (strain RN66)</name>
    <dbReference type="NCBI Taxonomy" id="441375"/>
    <lineage>
        <taxon>Eukaryota</taxon>
        <taxon>Sar</taxon>
        <taxon>Alveolata</taxon>
        <taxon>Apicomplexa</taxon>
        <taxon>Conoidasida</taxon>
        <taxon>Coccidia</taxon>
        <taxon>Eucoccidiorida</taxon>
        <taxon>Eimeriorina</taxon>
        <taxon>Cryptosporidiidae</taxon>
        <taxon>Cryptosporidium</taxon>
    </lineage>
</organism>
<feature type="binding site" evidence="6">
    <location>
        <position position="465"/>
    </location>
    <ligand>
        <name>(S)-malate</name>
        <dbReference type="ChEBI" id="CHEBI:15589"/>
    </ligand>
</feature>
<dbReference type="GeneID" id="6994530"/>
<evidence type="ECO:0000256" key="2">
    <source>
        <dbReference type="ARBA" id="ARBA00008785"/>
    </source>
</evidence>
<dbReference type="Gene3D" id="3.40.50.10380">
    <property type="entry name" value="Malic enzyme, N-terminal domain"/>
    <property type="match status" value="1"/>
</dbReference>
<dbReference type="NCBIfam" id="NF010052">
    <property type="entry name" value="PRK13529.1"/>
    <property type="match status" value="1"/>
</dbReference>
<dbReference type="GO" id="GO:0046872">
    <property type="term" value="F:metal ion binding"/>
    <property type="evidence" value="ECO:0007669"/>
    <property type="project" value="UniProtKB-KW"/>
</dbReference>
<dbReference type="InterPro" id="IPR036291">
    <property type="entry name" value="NAD(P)-bd_dom_sf"/>
</dbReference>
<evidence type="ECO:0000256" key="6">
    <source>
        <dbReference type="PIRSR" id="PIRSR000106-2"/>
    </source>
</evidence>
<evidence type="ECO:0000259" key="10">
    <source>
        <dbReference type="SMART" id="SM01274"/>
    </source>
</evidence>
<dbReference type="SUPFAM" id="SSF53223">
    <property type="entry name" value="Aminoacid dehydrogenase-like, N-terminal domain"/>
    <property type="match status" value="1"/>
</dbReference>
<evidence type="ECO:0000256" key="8">
    <source>
        <dbReference type="RuleBase" id="RU003426"/>
    </source>
</evidence>
<dbReference type="InterPro" id="IPR037062">
    <property type="entry name" value="Malic_N_dom_sf"/>
</dbReference>
<dbReference type="InterPro" id="IPR012302">
    <property type="entry name" value="Malic_NAD-bd"/>
</dbReference>
<dbReference type="SUPFAM" id="SSF51735">
    <property type="entry name" value="NAD(P)-binding Rossmann-fold domains"/>
    <property type="match status" value="1"/>
</dbReference>
<evidence type="ECO:0000256" key="4">
    <source>
        <dbReference type="ARBA" id="ARBA00023002"/>
    </source>
</evidence>
<dbReference type="OMA" id="AETWAYP"/>
<dbReference type="OrthoDB" id="5365701at2759"/>
<name>B6AA03_CRYMR</name>
<dbReference type="PRINTS" id="PR00072">
    <property type="entry name" value="MALOXRDTASE"/>
</dbReference>
<dbReference type="GO" id="GO:0004471">
    <property type="term" value="F:malate dehydrogenase (decarboxylating) (NAD+) activity"/>
    <property type="evidence" value="ECO:0007669"/>
    <property type="project" value="TreeGrafter"/>
</dbReference>